<sequence>MSCNTCTICLDSVIGVQPIGAAYPCGHVFHLECWDGWVASQHCRQAKCAMCNRPSEGFSRLYLDFLGTNDDNVSLSSCSEAGQEEDESSECEHDEAIIATNHEDSAQQDVKVIDGGSIQNANSVEEPSNNATGLHKNDTEKYKKVAKQLKQRNKYLAAQIMESNKALEETKQSYEAEWDKRLQFEKEVQSLKEQYKFAHLALSGANLEAAALKRQLAERESSLETTKASLDSLKATMEKLQKSYDESLKKARASSMAEVRQMLIDYPKVVQENRELKNRLNAAESKQLSKVPSKASHEKPPAIGMKRKMDLLKELDRKTSLKAANNVTDNKAEQREAEIQLCLQKSSCATALSRTLQAKRRRSPLDVLNNGGNARHAIPPR</sequence>
<comment type="caution">
    <text evidence="5">The sequence shown here is derived from an EMBL/GenBank/DDBJ whole genome shotgun (WGS) entry which is preliminary data.</text>
</comment>
<dbReference type="InterPro" id="IPR013083">
    <property type="entry name" value="Znf_RING/FYVE/PHD"/>
</dbReference>
<dbReference type="SUPFAM" id="SSF57850">
    <property type="entry name" value="RING/U-box"/>
    <property type="match status" value="1"/>
</dbReference>
<evidence type="ECO:0000256" key="1">
    <source>
        <dbReference type="PROSITE-ProRule" id="PRU00175"/>
    </source>
</evidence>
<dbReference type="InParanoid" id="A0A1Z5K5J6"/>
<protein>
    <recommendedName>
        <fullName evidence="4">RING-type domain-containing protein</fullName>
    </recommendedName>
</protein>
<accession>A0A1Z5K5J6</accession>
<organism evidence="5 6">
    <name type="scientific">Fistulifera solaris</name>
    <name type="common">Oleaginous diatom</name>
    <dbReference type="NCBI Taxonomy" id="1519565"/>
    <lineage>
        <taxon>Eukaryota</taxon>
        <taxon>Sar</taxon>
        <taxon>Stramenopiles</taxon>
        <taxon>Ochrophyta</taxon>
        <taxon>Bacillariophyta</taxon>
        <taxon>Bacillariophyceae</taxon>
        <taxon>Bacillariophycidae</taxon>
        <taxon>Naviculales</taxon>
        <taxon>Naviculaceae</taxon>
        <taxon>Fistulifera</taxon>
    </lineage>
</organism>
<name>A0A1Z5K5J6_FISSO</name>
<reference evidence="5 6" key="1">
    <citation type="journal article" date="2015" name="Plant Cell">
        <title>Oil accumulation by the oleaginous diatom Fistulifera solaris as revealed by the genome and transcriptome.</title>
        <authorList>
            <person name="Tanaka T."/>
            <person name="Maeda Y."/>
            <person name="Veluchamy A."/>
            <person name="Tanaka M."/>
            <person name="Abida H."/>
            <person name="Marechal E."/>
            <person name="Bowler C."/>
            <person name="Muto M."/>
            <person name="Sunaga Y."/>
            <person name="Tanaka M."/>
            <person name="Yoshino T."/>
            <person name="Taniguchi T."/>
            <person name="Fukuda Y."/>
            <person name="Nemoto M."/>
            <person name="Matsumoto M."/>
            <person name="Wong P.S."/>
            <person name="Aburatani S."/>
            <person name="Fujibuchi W."/>
        </authorList>
    </citation>
    <scope>NUCLEOTIDE SEQUENCE [LARGE SCALE GENOMIC DNA]</scope>
    <source>
        <strain evidence="5 6">JPCC DA0580</strain>
    </source>
</reference>
<keyword evidence="2" id="KW-0175">Coiled coil</keyword>
<feature type="coiled-coil region" evidence="2">
    <location>
        <begin position="223"/>
        <end position="286"/>
    </location>
</feature>
<gene>
    <name evidence="5" type="ORF">FisN_4Hh567</name>
</gene>
<evidence type="ECO:0000256" key="2">
    <source>
        <dbReference type="SAM" id="Coils"/>
    </source>
</evidence>
<evidence type="ECO:0000313" key="5">
    <source>
        <dbReference type="EMBL" id="GAX21504.1"/>
    </source>
</evidence>
<dbReference type="GO" id="GO:0008270">
    <property type="term" value="F:zinc ion binding"/>
    <property type="evidence" value="ECO:0007669"/>
    <property type="project" value="UniProtKB-KW"/>
</dbReference>
<evidence type="ECO:0000259" key="4">
    <source>
        <dbReference type="PROSITE" id="PS50089"/>
    </source>
</evidence>
<dbReference type="CDD" id="cd16448">
    <property type="entry name" value="RING-H2"/>
    <property type="match status" value="1"/>
</dbReference>
<dbReference type="AlphaFoldDB" id="A0A1Z5K5J6"/>
<dbReference type="Pfam" id="PF13639">
    <property type="entry name" value="zf-RING_2"/>
    <property type="match status" value="1"/>
</dbReference>
<feature type="region of interest" description="Disordered" evidence="3">
    <location>
        <begin position="362"/>
        <end position="381"/>
    </location>
</feature>
<dbReference type="PROSITE" id="PS50089">
    <property type="entry name" value="ZF_RING_2"/>
    <property type="match status" value="1"/>
</dbReference>
<evidence type="ECO:0000256" key="3">
    <source>
        <dbReference type="SAM" id="MobiDB-lite"/>
    </source>
</evidence>
<keyword evidence="1" id="KW-0863">Zinc-finger</keyword>
<keyword evidence="1" id="KW-0479">Metal-binding</keyword>
<dbReference type="InterPro" id="IPR001841">
    <property type="entry name" value="Znf_RING"/>
</dbReference>
<dbReference type="EMBL" id="BDSP01000168">
    <property type="protein sequence ID" value="GAX21504.1"/>
    <property type="molecule type" value="Genomic_DNA"/>
</dbReference>
<evidence type="ECO:0000313" key="6">
    <source>
        <dbReference type="Proteomes" id="UP000198406"/>
    </source>
</evidence>
<dbReference type="Gene3D" id="3.30.40.10">
    <property type="entry name" value="Zinc/RING finger domain, C3HC4 (zinc finger)"/>
    <property type="match status" value="1"/>
</dbReference>
<dbReference type="Proteomes" id="UP000198406">
    <property type="component" value="Unassembled WGS sequence"/>
</dbReference>
<keyword evidence="1" id="KW-0862">Zinc</keyword>
<proteinExistence type="predicted"/>
<dbReference type="OrthoDB" id="8062037at2759"/>
<feature type="domain" description="RING-type" evidence="4">
    <location>
        <begin position="6"/>
        <end position="52"/>
    </location>
</feature>
<keyword evidence="6" id="KW-1185">Reference proteome</keyword>